<dbReference type="OrthoDB" id="25414at2759"/>
<dbReference type="InterPro" id="IPR022087">
    <property type="entry name" value="DA1-like_dom"/>
</dbReference>
<evidence type="ECO:0000256" key="3">
    <source>
        <dbReference type="PROSITE-ProRule" id="PRU00125"/>
    </source>
</evidence>
<dbReference type="SMART" id="SM00132">
    <property type="entry name" value="LIM"/>
    <property type="match status" value="1"/>
</dbReference>
<accession>W4HC57</accession>
<dbReference type="RefSeq" id="XP_009821566.1">
    <property type="nucleotide sequence ID" value="XM_009823264.1"/>
</dbReference>
<organism evidence="5">
    <name type="scientific">Aphanomyces astaci</name>
    <name type="common">Crayfish plague agent</name>
    <dbReference type="NCBI Taxonomy" id="112090"/>
    <lineage>
        <taxon>Eukaryota</taxon>
        <taxon>Sar</taxon>
        <taxon>Stramenopiles</taxon>
        <taxon>Oomycota</taxon>
        <taxon>Saprolegniomycetes</taxon>
        <taxon>Saprolegniales</taxon>
        <taxon>Verrucalvaceae</taxon>
        <taxon>Aphanomyces</taxon>
    </lineage>
</organism>
<keyword evidence="1 3" id="KW-0479">Metal-binding</keyword>
<evidence type="ECO:0000256" key="2">
    <source>
        <dbReference type="ARBA" id="ARBA00022833"/>
    </source>
</evidence>
<dbReference type="PANTHER" id="PTHR24209">
    <property type="entry name" value="PROTEIN DA1-RELATED 2"/>
    <property type="match status" value="1"/>
</dbReference>
<dbReference type="InterPro" id="IPR045218">
    <property type="entry name" value="DA1-like"/>
</dbReference>
<dbReference type="EMBL" id="KI913114">
    <property type="protein sequence ID" value="ETV89166.1"/>
    <property type="molecule type" value="Genomic_DNA"/>
</dbReference>
<proteinExistence type="predicted"/>
<dbReference type="PROSITE" id="PS50023">
    <property type="entry name" value="LIM_DOMAIN_2"/>
    <property type="match status" value="1"/>
</dbReference>
<keyword evidence="2 3" id="KW-0862">Zinc</keyword>
<dbReference type="InterPro" id="IPR001781">
    <property type="entry name" value="Znf_LIM"/>
</dbReference>
<evidence type="ECO:0000256" key="1">
    <source>
        <dbReference type="ARBA" id="ARBA00022723"/>
    </source>
</evidence>
<protein>
    <recommendedName>
        <fullName evidence="4">LIM zinc-binding domain-containing protein</fullName>
    </recommendedName>
</protein>
<dbReference type="GeneID" id="20802530"/>
<dbReference type="VEuPathDB" id="FungiDB:H257_00534"/>
<feature type="domain" description="LIM zinc-binding" evidence="4">
    <location>
        <begin position="58"/>
        <end position="120"/>
    </location>
</feature>
<dbReference type="AlphaFoldDB" id="W4HC57"/>
<sequence length="402" mass="45149">MPWSCPHCTLINTSSSTCEACGYTNPLAVEIATPAAAAASNVALPQPSPLSSYLPFVSTCFGCQNSIWPSSSTVQALGNTYHQACFRCTACSQPLPRGIRFQIHANEPYHPECFRELYHPRCDVCDERLPITADGRIPYHQNLFWKQKYCPSHEQRDRCCSCRRLEPTASARHFEKLVDGRKLCGDCTHTVILDTDEVQPVVQDVWAFLASLGMHLPELPVFLVDFDTLNAQSHCEHSTDSQAPAVYGVCLSEVKVTFHHFAHRAIQQLFRLDKPPSRRVNGIMILHGLPFDMTAYILAHEATHAYFKLHEGFPSSLPAQVEEGTCQLMGYLYLQYRKVMATPDESSQHAIQLRDWYIQSLVEDTSPVYGDGLRAALHAFNAVNSLQLLLDHIRETSGFPRL</sequence>
<dbReference type="Gene3D" id="2.10.110.10">
    <property type="entry name" value="Cysteine Rich Protein"/>
    <property type="match status" value="1"/>
</dbReference>
<dbReference type="GO" id="GO:0046872">
    <property type="term" value="F:metal ion binding"/>
    <property type="evidence" value="ECO:0007669"/>
    <property type="project" value="UniProtKB-KW"/>
</dbReference>
<dbReference type="Gene3D" id="2.30.30.380">
    <property type="entry name" value="Zn-finger domain of Sec23/24"/>
    <property type="match status" value="1"/>
</dbReference>
<dbReference type="PROSITE" id="PS00478">
    <property type="entry name" value="LIM_DOMAIN_1"/>
    <property type="match status" value="1"/>
</dbReference>
<dbReference type="STRING" id="112090.W4HC57"/>
<reference evidence="5" key="1">
    <citation type="submission" date="2013-12" db="EMBL/GenBank/DDBJ databases">
        <title>The Genome Sequence of Aphanomyces astaci APO3.</title>
        <authorList>
            <consortium name="The Broad Institute Genomics Platform"/>
            <person name="Russ C."/>
            <person name="Tyler B."/>
            <person name="van West P."/>
            <person name="Dieguez-Uribeondo J."/>
            <person name="Young S.K."/>
            <person name="Zeng Q."/>
            <person name="Gargeya S."/>
            <person name="Fitzgerald M."/>
            <person name="Abouelleil A."/>
            <person name="Alvarado L."/>
            <person name="Chapman S.B."/>
            <person name="Gainer-Dewar J."/>
            <person name="Goldberg J."/>
            <person name="Griggs A."/>
            <person name="Gujja S."/>
            <person name="Hansen M."/>
            <person name="Howarth C."/>
            <person name="Imamovic A."/>
            <person name="Ireland A."/>
            <person name="Larimer J."/>
            <person name="McCowan C."/>
            <person name="Murphy C."/>
            <person name="Pearson M."/>
            <person name="Poon T.W."/>
            <person name="Priest M."/>
            <person name="Roberts A."/>
            <person name="Saif S."/>
            <person name="Shea T."/>
            <person name="Sykes S."/>
            <person name="Wortman J."/>
            <person name="Nusbaum C."/>
            <person name="Birren B."/>
        </authorList>
    </citation>
    <scope>NUCLEOTIDE SEQUENCE [LARGE SCALE GENOMIC DNA]</scope>
    <source>
        <strain evidence="5">APO3</strain>
    </source>
</reference>
<dbReference type="Pfam" id="PF12315">
    <property type="entry name" value="DA1-like"/>
    <property type="match status" value="1"/>
</dbReference>
<gene>
    <name evidence="5" type="ORF">H257_00534</name>
</gene>
<name>W4HC57_APHAT</name>
<dbReference type="Pfam" id="PF00412">
    <property type="entry name" value="LIM"/>
    <property type="match status" value="1"/>
</dbReference>
<dbReference type="SUPFAM" id="SSF57716">
    <property type="entry name" value="Glucocorticoid receptor-like (DNA-binding domain)"/>
    <property type="match status" value="1"/>
</dbReference>
<evidence type="ECO:0000313" key="5">
    <source>
        <dbReference type="EMBL" id="ETV89166.1"/>
    </source>
</evidence>
<dbReference type="PANTHER" id="PTHR24209:SF7">
    <property type="entry name" value="PROTEIN DA1-RELATED 2"/>
    <property type="match status" value="1"/>
</dbReference>
<evidence type="ECO:0000259" key="4">
    <source>
        <dbReference type="PROSITE" id="PS50023"/>
    </source>
</evidence>
<keyword evidence="3" id="KW-0440">LIM domain</keyword>